<evidence type="ECO:0000313" key="2">
    <source>
        <dbReference type="Proteomes" id="UP000326396"/>
    </source>
</evidence>
<organism evidence="1 2">
    <name type="scientific">Mikania micrantha</name>
    <name type="common">bitter vine</name>
    <dbReference type="NCBI Taxonomy" id="192012"/>
    <lineage>
        <taxon>Eukaryota</taxon>
        <taxon>Viridiplantae</taxon>
        <taxon>Streptophyta</taxon>
        <taxon>Embryophyta</taxon>
        <taxon>Tracheophyta</taxon>
        <taxon>Spermatophyta</taxon>
        <taxon>Magnoliopsida</taxon>
        <taxon>eudicotyledons</taxon>
        <taxon>Gunneridae</taxon>
        <taxon>Pentapetalae</taxon>
        <taxon>asterids</taxon>
        <taxon>campanulids</taxon>
        <taxon>Asterales</taxon>
        <taxon>Asteraceae</taxon>
        <taxon>Asteroideae</taxon>
        <taxon>Heliantheae alliance</taxon>
        <taxon>Eupatorieae</taxon>
        <taxon>Mikania</taxon>
    </lineage>
</organism>
<dbReference type="Proteomes" id="UP000326396">
    <property type="component" value="Unassembled WGS sequence"/>
</dbReference>
<reference evidence="1 2" key="1">
    <citation type="submission" date="2019-05" db="EMBL/GenBank/DDBJ databases">
        <title>Mikania micrantha, genome provides insights into the molecular mechanism of rapid growth.</title>
        <authorList>
            <person name="Liu B."/>
        </authorList>
    </citation>
    <scope>NUCLEOTIDE SEQUENCE [LARGE SCALE GENOMIC DNA]</scope>
    <source>
        <strain evidence="1">NLD-2019</strain>
        <tissue evidence="1">Leaf</tissue>
    </source>
</reference>
<accession>A0A5N6LI37</accession>
<proteinExistence type="predicted"/>
<dbReference type="OrthoDB" id="2001177at2759"/>
<comment type="caution">
    <text evidence="1">The sequence shown here is derived from an EMBL/GenBank/DDBJ whole genome shotgun (WGS) entry which is preliminary data.</text>
</comment>
<dbReference type="AlphaFoldDB" id="A0A5N6LI37"/>
<sequence length="150" mass="16665">MDLPAEQAALSTSCSKRYFAGSPNAPPATCTSIALRKSSFLDEEFNGFDKKDSNSRFSDGLQLKFDILLWKEDDNKSSFVNDGEEGILLNDFGESNDGRISELIKPLHILVFANVALALMAAPERQENELLFLTSFFPEGILYPLVVLHM</sequence>
<name>A0A5N6LI37_9ASTR</name>
<gene>
    <name evidence="1" type="ORF">E3N88_42378</name>
</gene>
<protein>
    <submittedName>
        <fullName evidence="1">Uncharacterized protein</fullName>
    </submittedName>
</protein>
<keyword evidence="2" id="KW-1185">Reference proteome</keyword>
<dbReference type="EMBL" id="SZYD01000530">
    <property type="protein sequence ID" value="KAD1735749.1"/>
    <property type="molecule type" value="Genomic_DNA"/>
</dbReference>
<evidence type="ECO:0000313" key="1">
    <source>
        <dbReference type="EMBL" id="KAD1735749.1"/>
    </source>
</evidence>